<dbReference type="Proteomes" id="UP001172708">
    <property type="component" value="Unassembled WGS sequence"/>
</dbReference>
<feature type="transmembrane region" description="Helical" evidence="3">
    <location>
        <begin position="6"/>
        <end position="32"/>
    </location>
</feature>
<evidence type="ECO:0000313" key="6">
    <source>
        <dbReference type="Proteomes" id="UP001172708"/>
    </source>
</evidence>
<gene>
    <name evidence="5" type="ORF">QQX02_06555</name>
</gene>
<name>A0ABT8GGM6_9MICO</name>
<keyword evidence="3" id="KW-1133">Transmembrane helix</keyword>
<feature type="compositionally biased region" description="Low complexity" evidence="2">
    <location>
        <begin position="455"/>
        <end position="464"/>
    </location>
</feature>
<sequence length="815" mass="81221">MNTALGVAVLVPLGVAAAIDLVWMGLALGALLRKFGGNPVHAWIPVQRWIAAAREGRVATLPVAISRSVEFVGAVVAVTAVVATIAFDTAPSAVRMTMIVGLIMWLLGGLVGWVMWISGAGTIELRMRAPRGLTWLAAIAPAIWASVLGWGSYQATGRGVTANAAAAGAASGPTNRGGPAAQPEETAALASGSLATTDTRAAAPAEPPSAAIETAPAPSAPPAADEVSAKADAANESTAAPTPRAPAAGAHEPSWMTGDGGATVAQRWAGFGADSSPDVAARPSPDGDSSPYEPGAIGAAARKDGVRVVGPQADRTSDPEVSGDDWPDQPAASRVTSLPEGTADAEAPPSTATPSSPAATTAPAPGAPAPTTPSAAADVAPLPPGWQGLSPAGTAEAPTASPVDGVSSPTPSERPSSPADAEESRPDLDGADERPSPMPPAEAPQESLARDNDGAGADPRAATPTTPPSEPSPATAAVPHVPPPSAASPYLKRLSPYMTGDAVTPAAAAPDSRRQRRAQEPDGPRPHDPRPDQPGPDQPGPDQPGPDQPRPDAPHADAPGAAAPAVDAPPVDTPPVDTPPVVPSIASPPTPAVPSTPVPTPASAPTPIPPPPDLGDAALPDSPLDATPATPSFAPLPPSTPSPSTPSTAGAAGSVAHEPPATASAASSALPEPAPVPTAAPPSPPAGAIPASDSDDDDDHTVIASRKRETWVLEVEGGASYGLGSESVVLGRSTAAAIPGRLGVDDPTRTLSKLHAELEPRNGGWWVRDLGSTNGTYVRAEDGTEREVGDDGALVDGDLILGDLVARIVVAEDRR</sequence>
<evidence type="ECO:0000259" key="4">
    <source>
        <dbReference type="PROSITE" id="PS50006"/>
    </source>
</evidence>
<evidence type="ECO:0000256" key="3">
    <source>
        <dbReference type="SAM" id="Phobius"/>
    </source>
</evidence>
<feature type="compositionally biased region" description="Pro residues" evidence="2">
    <location>
        <begin position="672"/>
        <end position="687"/>
    </location>
</feature>
<feature type="compositionally biased region" description="Pro residues" evidence="2">
    <location>
        <begin position="634"/>
        <end position="644"/>
    </location>
</feature>
<dbReference type="SUPFAM" id="SSF49879">
    <property type="entry name" value="SMAD/FHA domain"/>
    <property type="match status" value="1"/>
</dbReference>
<keyword evidence="3" id="KW-0472">Membrane</keyword>
<evidence type="ECO:0000256" key="2">
    <source>
        <dbReference type="SAM" id="MobiDB-lite"/>
    </source>
</evidence>
<feature type="transmembrane region" description="Helical" evidence="3">
    <location>
        <begin position="133"/>
        <end position="153"/>
    </location>
</feature>
<organism evidence="5 6">
    <name type="scientific">Demequina muriae</name>
    <dbReference type="NCBI Taxonomy" id="3051664"/>
    <lineage>
        <taxon>Bacteria</taxon>
        <taxon>Bacillati</taxon>
        <taxon>Actinomycetota</taxon>
        <taxon>Actinomycetes</taxon>
        <taxon>Micrococcales</taxon>
        <taxon>Demequinaceae</taxon>
        <taxon>Demequina</taxon>
    </lineage>
</organism>
<feature type="compositionally biased region" description="Pro residues" evidence="2">
    <location>
        <begin position="532"/>
        <end position="548"/>
    </location>
</feature>
<keyword evidence="1" id="KW-0597">Phosphoprotein</keyword>
<dbReference type="InterPro" id="IPR008984">
    <property type="entry name" value="SMAD_FHA_dom_sf"/>
</dbReference>
<dbReference type="SMART" id="SM00240">
    <property type="entry name" value="FHA"/>
    <property type="match status" value="1"/>
</dbReference>
<feature type="compositionally biased region" description="Low complexity" evidence="2">
    <location>
        <begin position="614"/>
        <end position="633"/>
    </location>
</feature>
<dbReference type="Gene3D" id="2.60.200.20">
    <property type="match status" value="1"/>
</dbReference>
<evidence type="ECO:0000313" key="5">
    <source>
        <dbReference type="EMBL" id="MDN4480580.1"/>
    </source>
</evidence>
<dbReference type="CDD" id="cd00060">
    <property type="entry name" value="FHA"/>
    <property type="match status" value="1"/>
</dbReference>
<feature type="transmembrane region" description="Helical" evidence="3">
    <location>
        <begin position="99"/>
        <end position="121"/>
    </location>
</feature>
<dbReference type="EMBL" id="JAUHQA010000001">
    <property type="protein sequence ID" value="MDN4480580.1"/>
    <property type="molecule type" value="Genomic_DNA"/>
</dbReference>
<feature type="transmembrane region" description="Helical" evidence="3">
    <location>
        <begin position="69"/>
        <end position="87"/>
    </location>
</feature>
<dbReference type="PROSITE" id="PS50006">
    <property type="entry name" value="FHA_DOMAIN"/>
    <property type="match status" value="1"/>
</dbReference>
<keyword evidence="6" id="KW-1185">Reference proteome</keyword>
<feature type="compositionally biased region" description="Low complexity" evidence="2">
    <location>
        <begin position="407"/>
        <end position="418"/>
    </location>
</feature>
<feature type="compositionally biased region" description="Low complexity" evidence="2">
    <location>
        <begin position="342"/>
        <end position="364"/>
    </location>
</feature>
<comment type="caution">
    <text evidence="5">The sequence shown here is derived from an EMBL/GenBank/DDBJ whole genome shotgun (WGS) entry which is preliminary data.</text>
</comment>
<feature type="compositionally biased region" description="Low complexity" evidence="2">
    <location>
        <begin position="645"/>
        <end position="671"/>
    </location>
</feature>
<reference evidence="5" key="1">
    <citation type="submission" date="2023-06" db="EMBL/GenBank/DDBJ databases">
        <title>Egi l300058.</title>
        <authorList>
            <person name="Gao L."/>
            <person name="Fang B.-Z."/>
            <person name="Li W.-J."/>
        </authorList>
    </citation>
    <scope>NUCLEOTIDE SEQUENCE</scope>
    <source>
        <strain evidence="5">EGI L300058</strain>
    </source>
</reference>
<dbReference type="InterPro" id="IPR000253">
    <property type="entry name" value="FHA_dom"/>
</dbReference>
<feature type="domain" description="FHA" evidence="4">
    <location>
        <begin position="728"/>
        <end position="778"/>
    </location>
</feature>
<dbReference type="RefSeq" id="WP_301142013.1">
    <property type="nucleotide sequence ID" value="NZ_JAUHQA010000001.1"/>
</dbReference>
<proteinExistence type="predicted"/>
<evidence type="ECO:0000256" key="1">
    <source>
        <dbReference type="ARBA" id="ARBA00022553"/>
    </source>
</evidence>
<feature type="compositionally biased region" description="Pro residues" evidence="2">
    <location>
        <begin position="571"/>
        <end position="613"/>
    </location>
</feature>
<accession>A0ABT8GGM6</accession>
<protein>
    <submittedName>
        <fullName evidence="5">FHA domain-containing protein</fullName>
    </submittedName>
</protein>
<feature type="compositionally biased region" description="Basic and acidic residues" evidence="2">
    <location>
        <begin position="422"/>
        <end position="435"/>
    </location>
</feature>
<keyword evidence="3" id="KW-0812">Transmembrane</keyword>
<feature type="region of interest" description="Disordered" evidence="2">
    <location>
        <begin position="168"/>
        <end position="700"/>
    </location>
</feature>
<feature type="compositionally biased region" description="Low complexity" evidence="2">
    <location>
        <begin position="556"/>
        <end position="570"/>
    </location>
</feature>
<dbReference type="Pfam" id="PF00498">
    <property type="entry name" value="FHA"/>
    <property type="match status" value="1"/>
</dbReference>
<feature type="compositionally biased region" description="Low complexity" evidence="2">
    <location>
        <begin position="186"/>
        <end position="250"/>
    </location>
</feature>
<feature type="compositionally biased region" description="Basic and acidic residues" evidence="2">
    <location>
        <begin position="511"/>
        <end position="531"/>
    </location>
</feature>